<evidence type="ECO:0000256" key="2">
    <source>
        <dbReference type="SAM" id="SignalP"/>
    </source>
</evidence>
<dbReference type="HOGENOM" id="CLU_120471_2_0_6"/>
<sequence length="129" mass="13278">MNKLNTLLTAIAFSLAGVAVHANAAQTNCSNGNACFQSTPVAGKSGAAQLAEDGYGRTPLGMQQNPSLAENGSARTPLGQQLQEQQKVAEDGSSRTPRGLQQNQTLAENGSARTPLGMQLEGNQEPGVA</sequence>
<dbReference type="STRING" id="1301098.PKB_4289"/>
<organism evidence="3 4">
    <name type="scientific">Pseudomonas knackmussii (strain DSM 6978 / CCUG 54928 / LMG 23759 / B13)</name>
    <dbReference type="NCBI Taxonomy" id="1301098"/>
    <lineage>
        <taxon>Bacteria</taxon>
        <taxon>Pseudomonadati</taxon>
        <taxon>Pseudomonadota</taxon>
        <taxon>Gammaproteobacteria</taxon>
        <taxon>Pseudomonadales</taxon>
        <taxon>Pseudomonadaceae</taxon>
        <taxon>Pseudomonas</taxon>
    </lineage>
</organism>
<dbReference type="RefSeq" id="WP_043254230.1">
    <property type="nucleotide sequence ID" value="NZ_HG322950.1"/>
</dbReference>
<feature type="compositionally biased region" description="Polar residues" evidence="1">
    <location>
        <begin position="94"/>
        <end position="112"/>
    </location>
</feature>
<keyword evidence="2" id="KW-0732">Signal</keyword>
<evidence type="ECO:0000256" key="1">
    <source>
        <dbReference type="SAM" id="MobiDB-lite"/>
    </source>
</evidence>
<feature type="chain" id="PRO_5001530089" evidence="2">
    <location>
        <begin position="25"/>
        <end position="129"/>
    </location>
</feature>
<evidence type="ECO:0000313" key="3">
    <source>
        <dbReference type="EMBL" id="CDF85614.1"/>
    </source>
</evidence>
<dbReference type="OrthoDB" id="7022045at2"/>
<dbReference type="KEGG" id="pkc:PKB_4289"/>
<keyword evidence="4" id="KW-1185">Reference proteome</keyword>
<name>A0A024HLY5_PSEKB</name>
<reference evidence="3 4" key="1">
    <citation type="submission" date="2013-03" db="EMBL/GenBank/DDBJ databases">
        <authorList>
            <person name="Linke B."/>
        </authorList>
    </citation>
    <scope>NUCLEOTIDE SEQUENCE [LARGE SCALE GENOMIC DNA]</scope>
    <source>
        <strain evidence="3 4">B13</strain>
    </source>
</reference>
<feature type="compositionally biased region" description="Polar residues" evidence="1">
    <location>
        <begin position="61"/>
        <end position="86"/>
    </location>
</feature>
<protein>
    <submittedName>
        <fullName evidence="3">Hypothetical secreted protein</fullName>
    </submittedName>
</protein>
<evidence type="ECO:0000313" key="4">
    <source>
        <dbReference type="Proteomes" id="UP000025241"/>
    </source>
</evidence>
<accession>A0A024HLY5</accession>
<dbReference type="AlphaFoldDB" id="A0A024HLY5"/>
<gene>
    <name evidence="3" type="ORF">PKB_4289</name>
</gene>
<dbReference type="EMBL" id="HG322950">
    <property type="protein sequence ID" value="CDF85614.1"/>
    <property type="molecule type" value="Genomic_DNA"/>
</dbReference>
<reference evidence="3 4" key="2">
    <citation type="submission" date="2014-05" db="EMBL/GenBank/DDBJ databases">
        <title>Genome sequence of the 3-chlorobenzoate degrading bacterium Pseudomonas knackmussii B13 shows multiple evidence for horizontal gene transfer.</title>
        <authorList>
            <person name="Miyazaki R."/>
            <person name="Bertelli C."/>
            <person name="Falquet L."/>
            <person name="Robinson-Rechavi M."/>
            <person name="Gharib W."/>
            <person name="Roy S."/>
            <person name="Van der Meer J.R."/>
        </authorList>
    </citation>
    <scope>NUCLEOTIDE SEQUENCE [LARGE SCALE GENOMIC DNA]</scope>
    <source>
        <strain evidence="3 4">B13</strain>
    </source>
</reference>
<feature type="signal peptide" evidence="2">
    <location>
        <begin position="1"/>
        <end position="24"/>
    </location>
</feature>
<proteinExistence type="predicted"/>
<dbReference type="Proteomes" id="UP000025241">
    <property type="component" value="Chromosome I"/>
</dbReference>
<feature type="region of interest" description="Disordered" evidence="1">
    <location>
        <begin position="46"/>
        <end position="129"/>
    </location>
</feature>
<dbReference type="PATRIC" id="fig|1301098.3.peg.4293"/>